<dbReference type="Proteomes" id="UP000694865">
    <property type="component" value="Unplaced"/>
</dbReference>
<evidence type="ECO:0000313" key="5">
    <source>
        <dbReference type="RefSeq" id="XP_006813442.1"/>
    </source>
</evidence>
<organism evidence="4 5">
    <name type="scientific">Saccoglossus kowalevskii</name>
    <name type="common">Acorn worm</name>
    <dbReference type="NCBI Taxonomy" id="10224"/>
    <lineage>
        <taxon>Eukaryota</taxon>
        <taxon>Metazoa</taxon>
        <taxon>Hemichordata</taxon>
        <taxon>Enteropneusta</taxon>
        <taxon>Harrimaniidae</taxon>
        <taxon>Saccoglossus</taxon>
    </lineage>
</organism>
<evidence type="ECO:0000313" key="4">
    <source>
        <dbReference type="Proteomes" id="UP000694865"/>
    </source>
</evidence>
<dbReference type="RefSeq" id="XP_006813442.1">
    <property type="nucleotide sequence ID" value="XM_006813379.1"/>
</dbReference>
<dbReference type="Gene3D" id="3.40.50.150">
    <property type="entry name" value="Vaccinia Virus protein VP39"/>
    <property type="match status" value="1"/>
</dbReference>
<feature type="domain" description="FAM86 N-terminal" evidence="3">
    <location>
        <begin position="14"/>
        <end position="95"/>
    </location>
</feature>
<evidence type="ECO:0000256" key="2">
    <source>
        <dbReference type="ARBA" id="ARBA00022679"/>
    </source>
</evidence>
<comment type="similarity">
    <text evidence="1">Belongs to the class I-like SAM-binding methyltransferase superfamily. EEF2KMT family.</text>
</comment>
<accession>A0ABM0M0A1</accession>
<dbReference type="Pfam" id="PF10294">
    <property type="entry name" value="Methyltransf_16"/>
    <property type="match status" value="2"/>
</dbReference>
<dbReference type="InterPro" id="IPR029063">
    <property type="entry name" value="SAM-dependent_MTases_sf"/>
</dbReference>
<keyword evidence="2" id="KW-0808">Transferase</keyword>
<dbReference type="GeneID" id="100371663"/>
<name>A0ABM0M0A1_SACKO</name>
<gene>
    <name evidence="5" type="primary">LOC100371663</name>
</gene>
<dbReference type="Pfam" id="PF14904">
    <property type="entry name" value="FAM86"/>
    <property type="match status" value="1"/>
</dbReference>
<protein>
    <submittedName>
        <fullName evidence="5">Protein FAM86A-like</fullName>
    </submittedName>
</protein>
<sequence>MSATRREEEIVVHPIISQFFAVVPLRNFTWKCGVAAIGFQPEEQKEIIDKTVCSDLCQRYPPTLSYQKKFMKAIMQQCEETGVEIYEGIYELYAKMVSKTNEQEKCYKSYILPSKKVITLQESNELVSLGTTGLHTWPASQYLAEWLIQNHHIIQQKKVVELGSGCGLLGLVTLNECHPKHYYFSDCHQNVLHTLVDNVKINCSTQCNTGSTVCHNLQDRQNHCECSETDTDVDRQADELTVCECNQSCEVHKTYDNMEYSCVFHCGTVSVLRFDWEDVDSANHLQNIDVDIIIAADVVFDPCIVTHLVSVLSKLLTPPRHDCMAGTVAYVASTIRNEQTFQFFLSSLEAQLITVTVIEAEPNTHVFYYDKSCVIKLLKLSKSSQVSEHLI</sequence>
<keyword evidence="4" id="KW-1185">Reference proteome</keyword>
<dbReference type="PANTHER" id="PTHR14614:SF130">
    <property type="entry name" value="PROTEIN-LYSINE N-METHYLTRANSFERASE EEF2KMT"/>
    <property type="match status" value="1"/>
</dbReference>
<dbReference type="SUPFAM" id="SSF53335">
    <property type="entry name" value="S-adenosyl-L-methionine-dependent methyltransferases"/>
    <property type="match status" value="1"/>
</dbReference>
<proteinExistence type="inferred from homology"/>
<evidence type="ECO:0000259" key="3">
    <source>
        <dbReference type="Pfam" id="PF14904"/>
    </source>
</evidence>
<evidence type="ECO:0000256" key="1">
    <source>
        <dbReference type="ARBA" id="ARBA00005511"/>
    </source>
</evidence>
<dbReference type="InterPro" id="IPR019410">
    <property type="entry name" value="Methyltransf_16"/>
</dbReference>
<dbReference type="InterPro" id="IPR029426">
    <property type="entry name" value="FAM86_N"/>
</dbReference>
<dbReference type="PANTHER" id="PTHR14614">
    <property type="entry name" value="HEPATOCELLULAR CARCINOMA-ASSOCIATED ANTIGEN"/>
    <property type="match status" value="1"/>
</dbReference>
<reference evidence="5" key="1">
    <citation type="submission" date="2025-08" db="UniProtKB">
        <authorList>
            <consortium name="RefSeq"/>
        </authorList>
    </citation>
    <scope>IDENTIFICATION</scope>
    <source>
        <tissue evidence="5">Testes</tissue>
    </source>
</reference>